<dbReference type="SUPFAM" id="SSF56112">
    <property type="entry name" value="Protein kinase-like (PK-like)"/>
    <property type="match status" value="1"/>
</dbReference>
<evidence type="ECO:0000313" key="2">
    <source>
        <dbReference type="Proteomes" id="UP001642464"/>
    </source>
</evidence>
<dbReference type="InterPro" id="IPR011009">
    <property type="entry name" value="Kinase-like_dom_sf"/>
</dbReference>
<dbReference type="InterPro" id="IPR053139">
    <property type="entry name" value="Surface_bspA-like"/>
</dbReference>
<keyword evidence="2" id="KW-1185">Reference proteome</keyword>
<dbReference type="PANTHER" id="PTHR45661:SF3">
    <property type="entry name" value="IG-LIKE DOMAIN-CONTAINING PROTEIN"/>
    <property type="match status" value="1"/>
</dbReference>
<reference evidence="1 2" key="1">
    <citation type="submission" date="2024-02" db="EMBL/GenBank/DDBJ databases">
        <authorList>
            <person name="Chen Y."/>
            <person name="Shah S."/>
            <person name="Dougan E. K."/>
            <person name="Thang M."/>
            <person name="Chan C."/>
        </authorList>
    </citation>
    <scope>NUCLEOTIDE SEQUENCE [LARGE SCALE GENOMIC DNA]</scope>
</reference>
<protein>
    <submittedName>
        <fullName evidence="1">Surface protein bspA-like (TvBspA-like-625)</fullName>
    </submittedName>
</protein>
<comment type="caution">
    <text evidence="1">The sequence shown here is derived from an EMBL/GenBank/DDBJ whole genome shotgun (WGS) entry which is preliminary data.</text>
</comment>
<evidence type="ECO:0000313" key="1">
    <source>
        <dbReference type="EMBL" id="CAK9110640.1"/>
    </source>
</evidence>
<sequence>MSAAAPLTAAWLAERLTRPVTHVEVESMGSAGGLNCSMVRLVLTCQDGDESSRHTMVLKRTGENGFAQSKLLGLAREAHFYQSLAKDPRLKGILPEIYYASGNMATGEKEILMEDLKEGIQSGYFFGPTSPLNWEKDLATITKQQKFSALQVAKAAARSAAHLHGAFWRVPPPRSSTWLRGLQWVADEGESGRELWEAYQAQARSQWAALDFAAGVHWDPLLRRCIEASIAKAKDGWETYRTWLRTAPWSVVHGDFHPANCMLLEARLNAASSPARPAQGPAWSSDTQRRRRVLDGFGVDRRALEAHWMNDQESRTFGIQKILRSEGLRRCQELHLEEPIYLQSQFPPPELGGVKTCDFGVRAFKSGHWVATCGPKALEERVVSKAKRQAKGKQRLQKKQQYIEELRQEHPAELRSIGLTAWHYKEMTIGEVKQLLKAGCLWEIRSDCDKTVTIPGSVTRIGTCAFKSCTSLSCVALPEALTEIGGYAFIGCSSLEHVRIPRKVTRIGEGAFAGCASLTILTIPDSVTEIGEGAFARCSSLKHVVIPKSVTQIGRSAFADCKSLSTVELPEPLQLSESVFEGCSLLSKEF</sequence>
<dbReference type="EMBL" id="CAXAMM010043572">
    <property type="protein sequence ID" value="CAK9110640.1"/>
    <property type="molecule type" value="Genomic_DNA"/>
</dbReference>
<dbReference type="Proteomes" id="UP001642464">
    <property type="component" value="Unassembled WGS sequence"/>
</dbReference>
<dbReference type="PANTHER" id="PTHR45661">
    <property type="entry name" value="SURFACE ANTIGEN"/>
    <property type="match status" value="1"/>
</dbReference>
<dbReference type="Pfam" id="PF13306">
    <property type="entry name" value="LRR_5"/>
    <property type="match status" value="1"/>
</dbReference>
<organism evidence="1 2">
    <name type="scientific">Durusdinium trenchii</name>
    <dbReference type="NCBI Taxonomy" id="1381693"/>
    <lineage>
        <taxon>Eukaryota</taxon>
        <taxon>Sar</taxon>
        <taxon>Alveolata</taxon>
        <taxon>Dinophyceae</taxon>
        <taxon>Suessiales</taxon>
        <taxon>Symbiodiniaceae</taxon>
        <taxon>Durusdinium</taxon>
    </lineage>
</organism>
<dbReference type="InterPro" id="IPR032675">
    <property type="entry name" value="LRR_dom_sf"/>
</dbReference>
<gene>
    <name evidence="1" type="ORF">SCF082_LOCUS51374</name>
</gene>
<dbReference type="Gene3D" id="3.80.10.10">
    <property type="entry name" value="Ribonuclease Inhibitor"/>
    <property type="match status" value="1"/>
</dbReference>
<accession>A0ABP0SEF5</accession>
<dbReference type="SUPFAM" id="SSF52058">
    <property type="entry name" value="L domain-like"/>
    <property type="match status" value="1"/>
</dbReference>
<proteinExistence type="predicted"/>
<name>A0ABP0SEF5_9DINO</name>
<dbReference type="InterPro" id="IPR026906">
    <property type="entry name" value="LRR_5"/>
</dbReference>